<feature type="active site" description="Charge relay system" evidence="5">
    <location>
        <position position="353"/>
    </location>
</feature>
<dbReference type="Gene3D" id="2.60.120.380">
    <property type="match status" value="1"/>
</dbReference>
<dbReference type="InterPro" id="IPR023828">
    <property type="entry name" value="Peptidase_S8_Ser-AS"/>
</dbReference>
<dbReference type="GO" id="GO:0006508">
    <property type="term" value="P:proteolysis"/>
    <property type="evidence" value="ECO:0007669"/>
    <property type="project" value="UniProtKB-KW"/>
</dbReference>
<dbReference type="PROSITE" id="PS00137">
    <property type="entry name" value="SUBTILASE_HIS"/>
    <property type="match status" value="1"/>
</dbReference>
<keyword evidence="11" id="KW-1185">Reference proteome</keyword>
<dbReference type="RefSeq" id="WP_307242564.1">
    <property type="nucleotide sequence ID" value="NZ_JAUSUZ010000001.1"/>
</dbReference>
<evidence type="ECO:0000256" key="2">
    <source>
        <dbReference type="ARBA" id="ARBA00022670"/>
    </source>
</evidence>
<dbReference type="InterPro" id="IPR036852">
    <property type="entry name" value="Peptidase_S8/S53_dom_sf"/>
</dbReference>
<gene>
    <name evidence="10" type="ORF">J2S42_004781</name>
</gene>
<dbReference type="InterPro" id="IPR015500">
    <property type="entry name" value="Peptidase_S8_subtilisin-rel"/>
</dbReference>
<dbReference type="PANTHER" id="PTHR43806:SF11">
    <property type="entry name" value="CEREVISIN-RELATED"/>
    <property type="match status" value="1"/>
</dbReference>
<dbReference type="InterPro" id="IPR023827">
    <property type="entry name" value="Peptidase_S8_Asp-AS"/>
</dbReference>
<dbReference type="InterPro" id="IPR008979">
    <property type="entry name" value="Galactose-bd-like_sf"/>
</dbReference>
<dbReference type="Pfam" id="PF04151">
    <property type="entry name" value="PPC"/>
    <property type="match status" value="1"/>
</dbReference>
<evidence type="ECO:0000256" key="3">
    <source>
        <dbReference type="ARBA" id="ARBA00022801"/>
    </source>
</evidence>
<reference evidence="10 11" key="1">
    <citation type="submission" date="2023-07" db="EMBL/GenBank/DDBJ databases">
        <title>Sequencing the genomes of 1000 actinobacteria strains.</title>
        <authorList>
            <person name="Klenk H.-P."/>
        </authorList>
    </citation>
    <scope>NUCLEOTIDE SEQUENCE [LARGE SCALE GENOMIC DNA]</scope>
    <source>
        <strain evidence="10 11">DSM 44709</strain>
    </source>
</reference>
<protein>
    <submittedName>
        <fullName evidence="10">Subtilisin family serine protease</fullName>
    </submittedName>
</protein>
<feature type="region of interest" description="Disordered" evidence="7">
    <location>
        <begin position="122"/>
        <end position="153"/>
    </location>
</feature>
<dbReference type="Pfam" id="PF00082">
    <property type="entry name" value="Peptidase_S8"/>
    <property type="match status" value="1"/>
</dbReference>
<evidence type="ECO:0000256" key="1">
    <source>
        <dbReference type="ARBA" id="ARBA00011073"/>
    </source>
</evidence>
<evidence type="ECO:0000256" key="4">
    <source>
        <dbReference type="ARBA" id="ARBA00022825"/>
    </source>
</evidence>
<feature type="active site" description="Charge relay system" evidence="5">
    <location>
        <position position="182"/>
    </location>
</feature>
<evidence type="ECO:0000313" key="10">
    <source>
        <dbReference type="EMBL" id="MDQ0368112.1"/>
    </source>
</evidence>
<dbReference type="PRINTS" id="PR00723">
    <property type="entry name" value="SUBTILISIN"/>
</dbReference>
<comment type="caution">
    <text evidence="10">The sequence shown here is derived from an EMBL/GenBank/DDBJ whole genome shotgun (WGS) entry which is preliminary data.</text>
</comment>
<accession>A0AAE3W2J5</accession>
<evidence type="ECO:0000259" key="8">
    <source>
        <dbReference type="Pfam" id="PF00082"/>
    </source>
</evidence>
<feature type="domain" description="Peptidase C-terminal archaeal/bacterial" evidence="9">
    <location>
        <begin position="925"/>
        <end position="990"/>
    </location>
</feature>
<dbReference type="AlphaFoldDB" id="A0AAE3W2J5"/>
<dbReference type="InterPro" id="IPR050131">
    <property type="entry name" value="Peptidase_S8_subtilisin-like"/>
</dbReference>
<evidence type="ECO:0000256" key="6">
    <source>
        <dbReference type="RuleBase" id="RU003355"/>
    </source>
</evidence>
<keyword evidence="2 5" id="KW-0645">Protease</keyword>
<keyword evidence="3 5" id="KW-0378">Hydrolase</keyword>
<comment type="similarity">
    <text evidence="1 5 6">Belongs to the peptidase S8 family.</text>
</comment>
<feature type="active site" description="Charge relay system" evidence="5">
    <location>
        <position position="550"/>
    </location>
</feature>
<name>A0AAE3W2J5_9ACTN</name>
<evidence type="ECO:0000256" key="5">
    <source>
        <dbReference type="PROSITE-ProRule" id="PRU01240"/>
    </source>
</evidence>
<dbReference type="PROSITE" id="PS00136">
    <property type="entry name" value="SUBTILASE_ASP"/>
    <property type="match status" value="1"/>
</dbReference>
<dbReference type="InterPro" id="IPR007280">
    <property type="entry name" value="Peptidase_C_arc/bac"/>
</dbReference>
<dbReference type="SUPFAM" id="SSF52743">
    <property type="entry name" value="Subtilisin-like"/>
    <property type="match status" value="1"/>
</dbReference>
<dbReference type="Proteomes" id="UP001240236">
    <property type="component" value="Unassembled WGS sequence"/>
</dbReference>
<proteinExistence type="inferred from homology"/>
<dbReference type="GO" id="GO:0004252">
    <property type="term" value="F:serine-type endopeptidase activity"/>
    <property type="evidence" value="ECO:0007669"/>
    <property type="project" value="UniProtKB-UniRule"/>
</dbReference>
<sequence>MLRYFLITLLVGGLTGPGLPGPAAASGTPKTSPAADTLGSDDARRLAEARADGRSTVTVLVATGRGGASAVAGRLTRLGGSVSRSVDRLGYVLAKMPTGSVLDAARLDGVEAIDLDSVVLRPDPSEGLAGGGPAAARESRGGPGKGTPADNPFLPTGETGAVEFIRTHPAYDGRGVTIGIMDSGVDVDHPALQRTTTGERKIVDVFTATDPLEDPTWLRMNLPVTGPSFEVGGARFTAPAGSYAFNWFYESITKASDPSGDVNRDGDTTDAFGVLYDPVSHDVRVDADRDKSFTDEPVMRPYRERYDIGHFGTDDPKTEAIDRMAFTVEYREDVDVSGTRSDFVNIGILESEHGTHVAGIAAGNDLLGNAAFDGAAPGARIVSGRACTWGGGCTYAALTDGMVDMVLNRRVDVINMSIGGLTALNDGRNAWVLLYNRLVTDYGVQMFISAGNDGPGLNTVGDPSTAGAVVSVGSTISRETWAANYGSAVSADYAMHPFSSRGPREDGGLKPDLVAPGAAISSIPTWLPGTPVAQAGYTLPTGYAMLQGTSMASPQATGAATLLLSAARAQDRGLTPAQLRRALYTSASHLPGVPAFAQGYGLIDVPAAWKLLWQDLETRTYTAVAPVCTALSDLIGAGDEPLPGRGGGIHNRCPAGEGGHKPWEWKAYPVTLTRTSGPAHPVAHRLGWIGNDGTFSAAKTVTLPLNEPVTVTAGARPSPGAHSAIMTVDDPATPVLDFEVFATVVAATPVTAPGYAFEAGGKIERNATRSYFVEVPDGAEALQVNLSGLAAGSQTRFVAIDPYGVPADPTATTGCYPNFEPVSPCAGIERDYRKPLSGIWEIEVEARRTSPMLVNPYRITAAVQGVEVSPAESKPGTVKVGEVKKLSWDLRNRFGPVRVVARGGPLGSVATRRPAIASDERLESTLTVPSGTARLDVSIGGTSDVAADLDLFVYRGDSDTPLASSADGDAVESVSLTDPEAGEYRVVVQGYSVPDGKTSFDYRDAYFSPKLGAVAVPGDVVRLEPGGTAKVSGSLTVASEAAGGRSLAGEMSVVTDQGAVVGSATVTLGS</sequence>
<dbReference type="PANTHER" id="PTHR43806">
    <property type="entry name" value="PEPTIDASE S8"/>
    <property type="match status" value="1"/>
</dbReference>
<evidence type="ECO:0000259" key="9">
    <source>
        <dbReference type="Pfam" id="PF04151"/>
    </source>
</evidence>
<dbReference type="SUPFAM" id="SSF49785">
    <property type="entry name" value="Galactose-binding domain-like"/>
    <property type="match status" value="1"/>
</dbReference>
<dbReference type="InterPro" id="IPR000209">
    <property type="entry name" value="Peptidase_S8/S53_dom"/>
</dbReference>
<dbReference type="PROSITE" id="PS00138">
    <property type="entry name" value="SUBTILASE_SER"/>
    <property type="match status" value="1"/>
</dbReference>
<dbReference type="InterPro" id="IPR022398">
    <property type="entry name" value="Peptidase_S8_His-AS"/>
</dbReference>
<dbReference type="Gene3D" id="3.40.50.200">
    <property type="entry name" value="Peptidase S8/S53 domain"/>
    <property type="match status" value="1"/>
</dbReference>
<dbReference type="PROSITE" id="PS51892">
    <property type="entry name" value="SUBTILASE"/>
    <property type="match status" value="1"/>
</dbReference>
<keyword evidence="4 5" id="KW-0720">Serine protease</keyword>
<dbReference type="EMBL" id="JAUSUZ010000001">
    <property type="protein sequence ID" value="MDQ0368112.1"/>
    <property type="molecule type" value="Genomic_DNA"/>
</dbReference>
<organism evidence="10 11">
    <name type="scientific">Catenuloplanes indicus</name>
    <dbReference type="NCBI Taxonomy" id="137267"/>
    <lineage>
        <taxon>Bacteria</taxon>
        <taxon>Bacillati</taxon>
        <taxon>Actinomycetota</taxon>
        <taxon>Actinomycetes</taxon>
        <taxon>Micromonosporales</taxon>
        <taxon>Micromonosporaceae</taxon>
        <taxon>Catenuloplanes</taxon>
    </lineage>
</organism>
<evidence type="ECO:0000256" key="7">
    <source>
        <dbReference type="SAM" id="MobiDB-lite"/>
    </source>
</evidence>
<feature type="domain" description="Peptidase S8/S53" evidence="8">
    <location>
        <begin position="173"/>
        <end position="601"/>
    </location>
</feature>
<evidence type="ECO:0000313" key="11">
    <source>
        <dbReference type="Proteomes" id="UP001240236"/>
    </source>
</evidence>